<gene>
    <name evidence="1" type="ORF">MSSAC_0991</name>
</gene>
<name>A0A0E3LCI5_9EURY</name>
<dbReference type="HOGENOM" id="CLU_160438_0_0_2"/>
<evidence type="ECO:0000313" key="1">
    <source>
        <dbReference type="EMBL" id="AKB35581.1"/>
    </source>
</evidence>
<accession>A0A0E3LCI5</accession>
<organism evidence="1 2">
    <name type="scientific">Methanosarcina siciliae C2J</name>
    <dbReference type="NCBI Taxonomy" id="1434118"/>
    <lineage>
        <taxon>Archaea</taxon>
        <taxon>Methanobacteriati</taxon>
        <taxon>Methanobacteriota</taxon>
        <taxon>Stenosarchaea group</taxon>
        <taxon>Methanomicrobia</taxon>
        <taxon>Methanosarcinales</taxon>
        <taxon>Methanosarcinaceae</taxon>
        <taxon>Methanosarcina</taxon>
    </lineage>
</organism>
<evidence type="ECO:0008006" key="3">
    <source>
        <dbReference type="Google" id="ProtNLM"/>
    </source>
</evidence>
<dbReference type="KEGG" id="msj:MSSAC_0991"/>
<protein>
    <recommendedName>
        <fullName evidence="3">DUF2971 domain-containing protein</fullName>
    </recommendedName>
</protein>
<sequence>MWKLYSDLENGIAIQSTFKNLKECFFEDEPDVVIGKVEDLNYNEDSIPWGNKLYIYKPFMYKRRSFEYENEIWAIVFVRNEEKRNNK</sequence>
<proteinExistence type="predicted"/>
<dbReference type="EMBL" id="CP009508">
    <property type="protein sequence ID" value="AKB35581.1"/>
    <property type="molecule type" value="Genomic_DNA"/>
</dbReference>
<dbReference type="PATRIC" id="fig|1434118.4.peg.1273"/>
<dbReference type="AlphaFoldDB" id="A0A0E3LCI5"/>
<reference evidence="1 2" key="1">
    <citation type="submission" date="2014-07" db="EMBL/GenBank/DDBJ databases">
        <title>Methanogenic archaea and the global carbon cycle.</title>
        <authorList>
            <person name="Henriksen J.R."/>
            <person name="Luke J."/>
            <person name="Reinhart S."/>
            <person name="Benedict M.N."/>
            <person name="Youngblut N.D."/>
            <person name="Metcalf M.E."/>
            <person name="Whitaker R.J."/>
            <person name="Metcalf W.W."/>
        </authorList>
    </citation>
    <scope>NUCLEOTIDE SEQUENCE [LARGE SCALE GENOMIC DNA]</scope>
    <source>
        <strain evidence="1 2">C2J</strain>
    </source>
</reference>
<evidence type="ECO:0000313" key="2">
    <source>
        <dbReference type="Proteomes" id="UP000033123"/>
    </source>
</evidence>
<dbReference type="Proteomes" id="UP000033123">
    <property type="component" value="Chromosome"/>
</dbReference>